<sequence>MNIEIDLQPTIEPDLHVFHPFPTQAATGCTGTGAIAGEKGFTLGLDQVDATLGGGLPRGCLHEVFAHEVGDAGASAGFALALALRAAGEGRHIVWVRHAFAVLEQGDLYAPGLAQFGIDPDRVLLISAKSETMVLRAGLEALRSPALGAVLLEIWGKAGFLDLTASRRMMLAASRSGVTGFILRAAGQPQPSSSLTRWQVRAAPSVGLAAGAPSNPVFDILLDRHRAGIAGGRWHLEWNRDRKSFDLSAAQPARFDEPLATPKRSAAKPLPGSVVSLPVDRPAASPEDQKPFRKTG</sequence>
<evidence type="ECO:0000313" key="3">
    <source>
        <dbReference type="Proteomes" id="UP000268192"/>
    </source>
</evidence>
<dbReference type="InterPro" id="IPR027417">
    <property type="entry name" value="P-loop_NTPase"/>
</dbReference>
<name>A0A3Q8XM71_9HYPH</name>
<dbReference type="AlphaFoldDB" id="A0A3Q8XM71"/>
<accession>A0A3Q8XM71</accession>
<reference evidence="2 3" key="1">
    <citation type="submission" date="2018-09" db="EMBL/GenBank/DDBJ databases">
        <title>Marinorhizobium profundi gen. nov., sp. nov., isolated from a deep-sea sediment sample from the New Britain Trench and proposal of Marinorhizobiaceae fam. nov. in the order Rhizobiales of the class Alphaproteobacteria.</title>
        <authorList>
            <person name="Cao J."/>
        </authorList>
    </citation>
    <scope>NUCLEOTIDE SEQUENCE [LARGE SCALE GENOMIC DNA]</scope>
    <source>
        <strain evidence="2 3">WS11</strain>
    </source>
</reference>
<evidence type="ECO:0000313" key="2">
    <source>
        <dbReference type="EMBL" id="AZN70758.1"/>
    </source>
</evidence>
<dbReference type="Gene3D" id="3.40.50.300">
    <property type="entry name" value="P-loop containing nucleotide triphosphate hydrolases"/>
    <property type="match status" value="1"/>
</dbReference>
<feature type="region of interest" description="Disordered" evidence="1">
    <location>
        <begin position="252"/>
        <end position="296"/>
    </location>
</feature>
<organism evidence="2 3">
    <name type="scientific">Georhizobium profundi</name>
    <dbReference type="NCBI Taxonomy" id="2341112"/>
    <lineage>
        <taxon>Bacteria</taxon>
        <taxon>Pseudomonadati</taxon>
        <taxon>Pseudomonadota</taxon>
        <taxon>Alphaproteobacteria</taxon>
        <taxon>Hyphomicrobiales</taxon>
        <taxon>Rhizobiaceae</taxon>
        <taxon>Georhizobium</taxon>
    </lineage>
</organism>
<dbReference type="EMBL" id="CP032509">
    <property type="protein sequence ID" value="AZN70758.1"/>
    <property type="molecule type" value="Genomic_DNA"/>
</dbReference>
<gene>
    <name evidence="2" type="ORF">D5400_05230</name>
</gene>
<dbReference type="OrthoDB" id="7202530at2"/>
<dbReference type="SUPFAM" id="SSF52540">
    <property type="entry name" value="P-loop containing nucleoside triphosphate hydrolases"/>
    <property type="match status" value="1"/>
</dbReference>
<dbReference type="KEGG" id="abaw:D5400_05230"/>
<dbReference type="Proteomes" id="UP000268192">
    <property type="component" value="Chromosome"/>
</dbReference>
<keyword evidence="3" id="KW-1185">Reference proteome</keyword>
<protein>
    <recommendedName>
        <fullName evidence="4">Protein ImuA</fullName>
    </recommendedName>
</protein>
<proteinExistence type="predicted"/>
<feature type="compositionally biased region" description="Basic and acidic residues" evidence="1">
    <location>
        <begin position="287"/>
        <end position="296"/>
    </location>
</feature>
<evidence type="ECO:0000256" key="1">
    <source>
        <dbReference type="SAM" id="MobiDB-lite"/>
    </source>
</evidence>
<dbReference type="RefSeq" id="WP_126008338.1">
    <property type="nucleotide sequence ID" value="NZ_CP032509.1"/>
</dbReference>
<evidence type="ECO:0008006" key="4">
    <source>
        <dbReference type="Google" id="ProtNLM"/>
    </source>
</evidence>